<evidence type="ECO:0000313" key="2">
    <source>
        <dbReference type="EMBL" id="SFG38850.1"/>
    </source>
</evidence>
<gene>
    <name evidence="2" type="ORF">SAMN05421678_105338</name>
</gene>
<dbReference type="EMBL" id="FOOI01000005">
    <property type="protein sequence ID" value="SFG38850.1"/>
    <property type="molecule type" value="Genomic_DNA"/>
</dbReference>
<feature type="compositionally biased region" description="Basic and acidic residues" evidence="1">
    <location>
        <begin position="75"/>
        <end position="98"/>
    </location>
</feature>
<feature type="compositionally biased region" description="Basic and acidic residues" evidence="1">
    <location>
        <begin position="48"/>
        <end position="62"/>
    </location>
</feature>
<name>A0A1I2REE8_9ACTN</name>
<sequence length="129" mass="14051">MTVEGEQARRSGTEQGQRVEVVVAAEQPPVQARSRRAVTAGRTQQAELRTRVDMGADRDLRPHRLVGRTEISVPDGDHTASGEESRIGDHPRARGSDRLALRTEQVDAAVARAPRNVGGIEAVNDLRAR</sequence>
<evidence type="ECO:0000256" key="1">
    <source>
        <dbReference type="SAM" id="MobiDB-lite"/>
    </source>
</evidence>
<proteinExistence type="predicted"/>
<organism evidence="2 3">
    <name type="scientific">Actinopolymorpha cephalotaxi</name>
    <dbReference type="NCBI Taxonomy" id="504797"/>
    <lineage>
        <taxon>Bacteria</taxon>
        <taxon>Bacillati</taxon>
        <taxon>Actinomycetota</taxon>
        <taxon>Actinomycetes</taxon>
        <taxon>Propionibacteriales</taxon>
        <taxon>Actinopolymorphaceae</taxon>
        <taxon>Actinopolymorpha</taxon>
    </lineage>
</organism>
<reference evidence="2 3" key="1">
    <citation type="submission" date="2016-10" db="EMBL/GenBank/DDBJ databases">
        <authorList>
            <person name="de Groot N.N."/>
        </authorList>
    </citation>
    <scope>NUCLEOTIDE SEQUENCE [LARGE SCALE GENOMIC DNA]</scope>
    <source>
        <strain evidence="2 3">CPCC 202808</strain>
    </source>
</reference>
<accession>A0A1I2REE8</accession>
<feature type="region of interest" description="Disordered" evidence="1">
    <location>
        <begin position="32"/>
        <end position="98"/>
    </location>
</feature>
<evidence type="ECO:0000313" key="3">
    <source>
        <dbReference type="Proteomes" id="UP000199052"/>
    </source>
</evidence>
<dbReference type="AlphaFoldDB" id="A0A1I2REE8"/>
<protein>
    <submittedName>
        <fullName evidence="2">Uncharacterized protein</fullName>
    </submittedName>
</protein>
<dbReference type="Proteomes" id="UP000199052">
    <property type="component" value="Unassembled WGS sequence"/>
</dbReference>